<feature type="domain" description="Reverse transcriptase zinc-binding" evidence="2">
    <location>
        <begin position="245"/>
        <end position="334"/>
    </location>
</feature>
<reference evidence="3" key="2">
    <citation type="submission" date="2020-06" db="EMBL/GenBank/DDBJ databases">
        <title>Helianthus annuus Genome sequencing and assembly Release 2.</title>
        <authorList>
            <person name="Gouzy J."/>
            <person name="Langlade N."/>
            <person name="Munos S."/>
        </authorList>
    </citation>
    <scope>NUCLEOTIDE SEQUENCE</scope>
    <source>
        <tissue evidence="3">Leaves</tissue>
    </source>
</reference>
<keyword evidence="1" id="KW-1133">Transmembrane helix</keyword>
<gene>
    <name evidence="3" type="ORF">HanXRQr2_Chr05g0209051</name>
</gene>
<dbReference type="Proteomes" id="UP000215914">
    <property type="component" value="Unassembled WGS sequence"/>
</dbReference>
<comment type="caution">
    <text evidence="3">The sequence shown here is derived from an EMBL/GenBank/DDBJ whole genome shotgun (WGS) entry which is preliminary data.</text>
</comment>
<organism evidence="3 4">
    <name type="scientific">Helianthus annuus</name>
    <name type="common">Common sunflower</name>
    <dbReference type="NCBI Taxonomy" id="4232"/>
    <lineage>
        <taxon>Eukaryota</taxon>
        <taxon>Viridiplantae</taxon>
        <taxon>Streptophyta</taxon>
        <taxon>Embryophyta</taxon>
        <taxon>Tracheophyta</taxon>
        <taxon>Spermatophyta</taxon>
        <taxon>Magnoliopsida</taxon>
        <taxon>eudicotyledons</taxon>
        <taxon>Gunneridae</taxon>
        <taxon>Pentapetalae</taxon>
        <taxon>asterids</taxon>
        <taxon>campanulids</taxon>
        <taxon>Asterales</taxon>
        <taxon>Asteraceae</taxon>
        <taxon>Asteroideae</taxon>
        <taxon>Heliantheae alliance</taxon>
        <taxon>Heliantheae</taxon>
        <taxon>Helianthus</taxon>
    </lineage>
</organism>
<dbReference type="EMBL" id="MNCJ02000320">
    <property type="protein sequence ID" value="KAF5805415.1"/>
    <property type="molecule type" value="Genomic_DNA"/>
</dbReference>
<evidence type="ECO:0000313" key="3">
    <source>
        <dbReference type="EMBL" id="KAF5805415.1"/>
    </source>
</evidence>
<dbReference type="PANTHER" id="PTHR33116">
    <property type="entry name" value="REVERSE TRANSCRIPTASE ZINC-BINDING DOMAIN-CONTAINING PROTEIN-RELATED-RELATED"/>
    <property type="match status" value="1"/>
</dbReference>
<dbReference type="GO" id="GO:0003964">
    <property type="term" value="F:RNA-directed DNA polymerase activity"/>
    <property type="evidence" value="ECO:0007669"/>
    <property type="project" value="UniProtKB-KW"/>
</dbReference>
<protein>
    <submittedName>
        <fullName evidence="3">Reverse transcriptase zinc-binding domain-containing protein</fullName>
    </submittedName>
</protein>
<keyword evidence="3" id="KW-0548">Nucleotidyltransferase</keyword>
<keyword evidence="4" id="KW-1185">Reference proteome</keyword>
<name>A0A9K3NMN5_HELAN</name>
<dbReference type="Pfam" id="PF13966">
    <property type="entry name" value="zf-RVT"/>
    <property type="match status" value="1"/>
</dbReference>
<accession>A0A9K3NMN5</accession>
<sequence>MEKKIDSWLNKSLSFAGRLQLINSVLSSMHIYWASVFIIPARVIHDLEKFMRRFLWNAGSQGRAKAKVAWSDVCLPKTEGGLGIRSISDVNKALMTSHIWSIVTRRKSLWVDWIYAHKLNDRSFWDVNPRGSVSWGWRKLLAIRGSVRPYIWKEIRSGRQTKMWTDNWCHLSPLSAFITPRRIAQAGFSMSSTVADLIDGNGQWKWPVAWYNLFPVLINLEVPQLSHDMLDRTVWRDLEGKSCSFRSLEVWNVVRHRESIVPWFNGVWFSQCIPRHSFHLWLVIKNKLKTQDRLAVWEVGSATNLNLMCCPLCRNNRDSRDHLFFRCSFSSKVWNDIKAMASLDQIDDSWQSVMDWMFVHASSKKVDHIVCKLVIAATTYFIWLERNNCLFSNDQAKVESVVVRIKNIVRLRLMGFEFKGDSKVDRMLKTWEIAASEQVGDPG</sequence>
<reference evidence="3" key="1">
    <citation type="journal article" date="2017" name="Nature">
        <title>The sunflower genome provides insights into oil metabolism, flowering and Asterid evolution.</title>
        <authorList>
            <person name="Badouin H."/>
            <person name="Gouzy J."/>
            <person name="Grassa C.J."/>
            <person name="Murat F."/>
            <person name="Staton S.E."/>
            <person name="Cottret L."/>
            <person name="Lelandais-Briere C."/>
            <person name="Owens G.L."/>
            <person name="Carrere S."/>
            <person name="Mayjonade B."/>
            <person name="Legrand L."/>
            <person name="Gill N."/>
            <person name="Kane N.C."/>
            <person name="Bowers J.E."/>
            <person name="Hubner S."/>
            <person name="Bellec A."/>
            <person name="Berard A."/>
            <person name="Berges H."/>
            <person name="Blanchet N."/>
            <person name="Boniface M.C."/>
            <person name="Brunel D."/>
            <person name="Catrice O."/>
            <person name="Chaidir N."/>
            <person name="Claudel C."/>
            <person name="Donnadieu C."/>
            <person name="Faraut T."/>
            <person name="Fievet G."/>
            <person name="Helmstetter N."/>
            <person name="King M."/>
            <person name="Knapp S.J."/>
            <person name="Lai Z."/>
            <person name="Le Paslier M.C."/>
            <person name="Lippi Y."/>
            <person name="Lorenzon L."/>
            <person name="Mandel J.R."/>
            <person name="Marage G."/>
            <person name="Marchand G."/>
            <person name="Marquand E."/>
            <person name="Bret-Mestries E."/>
            <person name="Morien E."/>
            <person name="Nambeesan S."/>
            <person name="Nguyen T."/>
            <person name="Pegot-Espagnet P."/>
            <person name="Pouilly N."/>
            <person name="Raftis F."/>
            <person name="Sallet E."/>
            <person name="Schiex T."/>
            <person name="Thomas J."/>
            <person name="Vandecasteele C."/>
            <person name="Vares D."/>
            <person name="Vear F."/>
            <person name="Vautrin S."/>
            <person name="Crespi M."/>
            <person name="Mangin B."/>
            <person name="Burke J.M."/>
            <person name="Salse J."/>
            <person name="Munos S."/>
            <person name="Vincourt P."/>
            <person name="Rieseberg L.H."/>
            <person name="Langlade N.B."/>
        </authorList>
    </citation>
    <scope>NUCLEOTIDE SEQUENCE</scope>
    <source>
        <tissue evidence="3">Leaves</tissue>
    </source>
</reference>
<dbReference type="AlphaFoldDB" id="A0A9K3NMN5"/>
<keyword evidence="3" id="KW-0695">RNA-directed DNA polymerase</keyword>
<evidence type="ECO:0000259" key="2">
    <source>
        <dbReference type="Pfam" id="PF13966"/>
    </source>
</evidence>
<evidence type="ECO:0000313" key="4">
    <source>
        <dbReference type="Proteomes" id="UP000215914"/>
    </source>
</evidence>
<proteinExistence type="predicted"/>
<feature type="transmembrane region" description="Helical" evidence="1">
    <location>
        <begin position="20"/>
        <end position="44"/>
    </location>
</feature>
<keyword evidence="1" id="KW-0472">Membrane</keyword>
<dbReference type="Gramene" id="mRNA:HanXRQr2_Chr05g0209051">
    <property type="protein sequence ID" value="CDS:HanXRQr2_Chr05g0209051.1"/>
    <property type="gene ID" value="HanXRQr2_Chr05g0209051"/>
</dbReference>
<keyword evidence="3" id="KW-0808">Transferase</keyword>
<evidence type="ECO:0000256" key="1">
    <source>
        <dbReference type="SAM" id="Phobius"/>
    </source>
</evidence>
<keyword evidence="1" id="KW-0812">Transmembrane</keyword>
<dbReference type="PANTHER" id="PTHR33116:SF76">
    <property type="entry name" value="DUF4283 DOMAIN-CONTAINING PROTEIN"/>
    <property type="match status" value="1"/>
</dbReference>
<dbReference type="InterPro" id="IPR026960">
    <property type="entry name" value="RVT-Znf"/>
</dbReference>